<feature type="repeat" description="TPR" evidence="1">
    <location>
        <begin position="229"/>
        <end position="262"/>
    </location>
</feature>
<dbReference type="PANTHER" id="PTHR12558">
    <property type="entry name" value="CELL DIVISION CYCLE 16,23,27"/>
    <property type="match status" value="1"/>
</dbReference>
<proteinExistence type="predicted"/>
<gene>
    <name evidence="3" type="ORF">P4G45_07210</name>
    <name evidence="4" type="ORF">P8936_07445</name>
</gene>
<dbReference type="PANTHER" id="PTHR12558:SF13">
    <property type="entry name" value="CELL DIVISION CYCLE PROTEIN 27 HOMOLOG"/>
    <property type="match status" value="1"/>
</dbReference>
<evidence type="ECO:0000256" key="1">
    <source>
        <dbReference type="PROSITE-ProRule" id="PRU00339"/>
    </source>
</evidence>
<feature type="chain" id="PRO_5043288627" evidence="2">
    <location>
        <begin position="22"/>
        <end position="381"/>
    </location>
</feature>
<sequence length="381" mass="41414">MNRLAALFLSCNLACGGTALLAAQAVSPEVQTLYQHARTAQAADDNASAVADYTKILRLAPGLGAAYNNLGRLYYNMGRYTDAIPVLVRGLRVDPSMHPAEIILGASYYQTGSYDKAALALQTALKSMPDDRFARITLAHTLIAQNKPEDAVQQLRRLTNNDPKDQEAWYLLGKLQLQLSQQAFEQVHSIDPDSPLSHELSGEIMESMKNIPGAVTEYKKALELAPTDAGAMEHLANAYWNAGEWEQARDSFTTILQHDANNCIAHWKLANTLDELNAAAPDALKQVDAALATCPSLAQGRVERARILLRLGRPADSLPELLNAEKAAPDEPSVQILLAKVYRALGDPTHAAAADAKFKQLLQAEHTGKENHAAEVIRANP</sequence>
<keyword evidence="1" id="KW-0802">TPR repeat</keyword>
<evidence type="ECO:0000313" key="3">
    <source>
        <dbReference type="EMBL" id="XBH11505.1"/>
    </source>
</evidence>
<accession>A0AAU7D2C8</accession>
<feature type="repeat" description="TPR" evidence="1">
    <location>
        <begin position="98"/>
        <end position="131"/>
    </location>
</feature>
<dbReference type="InterPro" id="IPR011990">
    <property type="entry name" value="TPR-like_helical_dom_sf"/>
</dbReference>
<dbReference type="Pfam" id="PF14559">
    <property type="entry name" value="TPR_19"/>
    <property type="match status" value="3"/>
</dbReference>
<keyword evidence="2" id="KW-0732">Signal</keyword>
<protein>
    <submittedName>
        <fullName evidence="4">Tetratricopeptide repeat protein</fullName>
    </submittedName>
</protein>
<dbReference type="SMART" id="SM00028">
    <property type="entry name" value="TPR"/>
    <property type="match status" value="7"/>
</dbReference>
<feature type="signal peptide" evidence="2">
    <location>
        <begin position="1"/>
        <end position="21"/>
    </location>
</feature>
<reference evidence="4" key="1">
    <citation type="submission" date="2023-03" db="EMBL/GenBank/DDBJ databases">
        <title>Edaphobacter sp.</title>
        <authorList>
            <person name="Huber K.J."/>
            <person name="Papendorf J."/>
            <person name="Pilke C."/>
            <person name="Bunk B."/>
            <person name="Sproeer C."/>
            <person name="Pester M."/>
        </authorList>
    </citation>
    <scope>NUCLEOTIDE SEQUENCE</scope>
    <source>
        <strain evidence="3">DSM 109919</strain>
        <strain evidence="4">DSM 109920</strain>
    </source>
</reference>
<name>A0AAU7DCM4_9BACT</name>
<dbReference type="Pfam" id="PF13432">
    <property type="entry name" value="TPR_16"/>
    <property type="match status" value="1"/>
</dbReference>
<organism evidence="4">
    <name type="scientific">Edaphobacter paludis</name>
    <dbReference type="NCBI Taxonomy" id="3035702"/>
    <lineage>
        <taxon>Bacteria</taxon>
        <taxon>Pseudomonadati</taxon>
        <taxon>Acidobacteriota</taxon>
        <taxon>Terriglobia</taxon>
        <taxon>Terriglobales</taxon>
        <taxon>Acidobacteriaceae</taxon>
        <taxon>Edaphobacter</taxon>
    </lineage>
</organism>
<evidence type="ECO:0000256" key="2">
    <source>
        <dbReference type="SAM" id="SignalP"/>
    </source>
</evidence>
<dbReference type="KEGG" id="epl:P4G45_07210"/>
<dbReference type="InterPro" id="IPR019734">
    <property type="entry name" value="TPR_rpt"/>
</dbReference>
<dbReference type="PROSITE" id="PS50005">
    <property type="entry name" value="TPR"/>
    <property type="match status" value="3"/>
</dbReference>
<feature type="repeat" description="TPR" evidence="1">
    <location>
        <begin position="64"/>
        <end position="97"/>
    </location>
</feature>
<accession>A0AAU7DCM4</accession>
<dbReference type="AlphaFoldDB" id="A0AAU7DCM4"/>
<evidence type="ECO:0000313" key="4">
    <source>
        <dbReference type="EMBL" id="XBH14988.1"/>
    </source>
</evidence>
<dbReference type="SUPFAM" id="SSF48452">
    <property type="entry name" value="TPR-like"/>
    <property type="match status" value="2"/>
</dbReference>
<dbReference type="EMBL" id="CP121194">
    <property type="protein sequence ID" value="XBH11505.1"/>
    <property type="molecule type" value="Genomic_DNA"/>
</dbReference>
<dbReference type="PROSITE" id="PS50293">
    <property type="entry name" value="TPR_REGION"/>
    <property type="match status" value="1"/>
</dbReference>
<dbReference type="Gene3D" id="1.25.40.10">
    <property type="entry name" value="Tetratricopeptide repeat domain"/>
    <property type="match status" value="2"/>
</dbReference>
<dbReference type="EMBL" id="CP121195">
    <property type="protein sequence ID" value="XBH14988.1"/>
    <property type="molecule type" value="Genomic_DNA"/>
</dbReference>
<dbReference type="RefSeq" id="WP_348268997.1">
    <property type="nucleotide sequence ID" value="NZ_CP121194.1"/>
</dbReference>